<reference evidence="11" key="1">
    <citation type="submission" date="2013-12" db="EMBL/GenBank/DDBJ databases">
        <authorList>
            <person name="Aslett M."/>
        </authorList>
    </citation>
    <scope>NUCLEOTIDE SEQUENCE [LARGE SCALE GENOMIC DNA]</scope>
    <source>
        <strain evidence="11">Lindley</strain>
    </source>
</reference>
<keyword evidence="11" id="KW-1185">Reference proteome</keyword>
<organism evidence="11 12">
    <name type="scientific">Globodera pallida</name>
    <name type="common">Potato cyst nematode worm</name>
    <name type="synonym">Heterodera pallida</name>
    <dbReference type="NCBI Taxonomy" id="36090"/>
    <lineage>
        <taxon>Eukaryota</taxon>
        <taxon>Metazoa</taxon>
        <taxon>Ecdysozoa</taxon>
        <taxon>Nematoda</taxon>
        <taxon>Chromadorea</taxon>
        <taxon>Rhabditida</taxon>
        <taxon>Tylenchina</taxon>
        <taxon>Tylenchomorpha</taxon>
        <taxon>Tylenchoidea</taxon>
        <taxon>Heteroderidae</taxon>
        <taxon>Heteroderinae</taxon>
        <taxon>Globodera</taxon>
    </lineage>
</organism>
<dbReference type="Pfam" id="PF00096">
    <property type="entry name" value="zf-C2H2"/>
    <property type="match status" value="2"/>
</dbReference>
<feature type="domain" description="C2H2-type" evidence="10">
    <location>
        <begin position="27"/>
        <end position="54"/>
    </location>
</feature>
<dbReference type="InterPro" id="IPR013087">
    <property type="entry name" value="Znf_C2H2_type"/>
</dbReference>
<accession>A0A183C6K3</accession>
<keyword evidence="4 9" id="KW-0863">Zinc-finger</keyword>
<evidence type="ECO:0000256" key="8">
    <source>
        <dbReference type="ARBA" id="ARBA00023242"/>
    </source>
</evidence>
<evidence type="ECO:0000259" key="10">
    <source>
        <dbReference type="PROSITE" id="PS50157"/>
    </source>
</evidence>
<evidence type="ECO:0000256" key="2">
    <source>
        <dbReference type="ARBA" id="ARBA00022723"/>
    </source>
</evidence>
<comment type="subcellular location">
    <subcellularLocation>
        <location evidence="1">Nucleus</location>
    </subcellularLocation>
</comment>
<proteinExistence type="predicted"/>
<dbReference type="GO" id="GO:0008270">
    <property type="term" value="F:zinc ion binding"/>
    <property type="evidence" value="ECO:0007669"/>
    <property type="project" value="UniProtKB-KW"/>
</dbReference>
<name>A0A183C6K3_GLOPA</name>
<evidence type="ECO:0000256" key="6">
    <source>
        <dbReference type="ARBA" id="ARBA00023015"/>
    </source>
</evidence>
<keyword evidence="6" id="KW-0805">Transcription regulation</keyword>
<dbReference type="SMART" id="SM00355">
    <property type="entry name" value="ZnF_C2H2"/>
    <property type="match status" value="2"/>
</dbReference>
<dbReference type="SUPFAM" id="SSF57667">
    <property type="entry name" value="beta-beta-alpha zinc fingers"/>
    <property type="match status" value="1"/>
</dbReference>
<evidence type="ECO:0000313" key="12">
    <source>
        <dbReference type="WBParaSite" id="GPLIN_000849900"/>
    </source>
</evidence>
<evidence type="ECO:0000256" key="7">
    <source>
        <dbReference type="ARBA" id="ARBA00023163"/>
    </source>
</evidence>
<dbReference type="InterPro" id="IPR050717">
    <property type="entry name" value="C2H2-ZF_Transcription_Reg"/>
</dbReference>
<keyword evidence="7" id="KW-0804">Transcription</keyword>
<evidence type="ECO:0000256" key="3">
    <source>
        <dbReference type="ARBA" id="ARBA00022737"/>
    </source>
</evidence>
<dbReference type="Gene3D" id="3.30.160.60">
    <property type="entry name" value="Classic Zinc Finger"/>
    <property type="match status" value="2"/>
</dbReference>
<keyword evidence="8" id="KW-0539">Nucleus</keyword>
<evidence type="ECO:0000256" key="9">
    <source>
        <dbReference type="PROSITE-ProRule" id="PRU00042"/>
    </source>
</evidence>
<feature type="domain" description="C2H2-type" evidence="10">
    <location>
        <begin position="55"/>
        <end position="82"/>
    </location>
</feature>
<keyword evidence="3" id="KW-0677">Repeat</keyword>
<evidence type="ECO:0000256" key="1">
    <source>
        <dbReference type="ARBA" id="ARBA00004123"/>
    </source>
</evidence>
<evidence type="ECO:0000313" key="11">
    <source>
        <dbReference type="Proteomes" id="UP000050741"/>
    </source>
</evidence>
<dbReference type="GO" id="GO:0005634">
    <property type="term" value="C:nucleus"/>
    <property type="evidence" value="ECO:0007669"/>
    <property type="project" value="UniProtKB-SubCell"/>
</dbReference>
<evidence type="ECO:0000256" key="5">
    <source>
        <dbReference type="ARBA" id="ARBA00022833"/>
    </source>
</evidence>
<evidence type="ECO:0000256" key="4">
    <source>
        <dbReference type="ARBA" id="ARBA00022771"/>
    </source>
</evidence>
<reference evidence="11" key="2">
    <citation type="submission" date="2014-05" db="EMBL/GenBank/DDBJ databases">
        <title>The genome and life-stage specific transcriptomes of Globodera pallida elucidate key aspects of plant parasitism by a cyst nematode.</title>
        <authorList>
            <person name="Cotton J.A."/>
            <person name="Lilley C.J."/>
            <person name="Jones L.M."/>
            <person name="Kikuchi T."/>
            <person name="Reid A.J."/>
            <person name="Thorpe P."/>
            <person name="Tsai I.J."/>
            <person name="Beasley H."/>
            <person name="Blok V."/>
            <person name="Cock P.J.A."/>
            <person name="Van den Akker S.E."/>
            <person name="Holroyd N."/>
            <person name="Hunt M."/>
            <person name="Mantelin S."/>
            <person name="Naghra H."/>
            <person name="Pain A."/>
            <person name="Palomares-Rius J.E."/>
            <person name="Zarowiecki M."/>
            <person name="Berriman M."/>
            <person name="Jones J.T."/>
            <person name="Urwin P.E."/>
        </authorList>
    </citation>
    <scope>NUCLEOTIDE SEQUENCE [LARGE SCALE GENOMIC DNA]</scope>
    <source>
        <strain evidence="11">Lindley</strain>
    </source>
</reference>
<sequence>MSVDLSKFHQSSGLKMHSLVHSGVRPFKCDICDKRFHQSSGLKVHSLVHSGVRPFKCDICKKRFQRSGHLRRHSLIHSGVDELPSAEVAIIVGKGKHLIFQKYVKVVIVRQEKTVRREMVVIVRQEIRICRETMFLRAKN</sequence>
<dbReference type="FunFam" id="3.30.160.60:FF:001289">
    <property type="entry name" value="Zinc finger protein 574"/>
    <property type="match status" value="2"/>
</dbReference>
<keyword evidence="2" id="KW-0479">Metal-binding</keyword>
<dbReference type="WBParaSite" id="GPLIN_000849900">
    <property type="protein sequence ID" value="GPLIN_000849900"/>
    <property type="gene ID" value="GPLIN_000849900"/>
</dbReference>
<dbReference type="PROSITE" id="PS50157">
    <property type="entry name" value="ZINC_FINGER_C2H2_2"/>
    <property type="match status" value="2"/>
</dbReference>
<dbReference type="Proteomes" id="UP000050741">
    <property type="component" value="Unassembled WGS sequence"/>
</dbReference>
<keyword evidence="5" id="KW-0862">Zinc</keyword>
<dbReference type="GO" id="GO:0000977">
    <property type="term" value="F:RNA polymerase II transcription regulatory region sequence-specific DNA binding"/>
    <property type="evidence" value="ECO:0007669"/>
    <property type="project" value="TreeGrafter"/>
</dbReference>
<dbReference type="PROSITE" id="PS00028">
    <property type="entry name" value="ZINC_FINGER_C2H2_1"/>
    <property type="match status" value="2"/>
</dbReference>
<dbReference type="GO" id="GO:0000981">
    <property type="term" value="F:DNA-binding transcription factor activity, RNA polymerase II-specific"/>
    <property type="evidence" value="ECO:0007669"/>
    <property type="project" value="TreeGrafter"/>
</dbReference>
<dbReference type="InterPro" id="IPR036236">
    <property type="entry name" value="Znf_C2H2_sf"/>
</dbReference>
<dbReference type="PANTHER" id="PTHR14196">
    <property type="entry name" value="ODD-SKIPPED - RELATED"/>
    <property type="match status" value="1"/>
</dbReference>
<reference evidence="12" key="3">
    <citation type="submission" date="2016-06" db="UniProtKB">
        <authorList>
            <consortium name="WormBaseParasite"/>
        </authorList>
    </citation>
    <scope>IDENTIFICATION</scope>
</reference>
<dbReference type="AlphaFoldDB" id="A0A183C6K3"/>
<dbReference type="PANTHER" id="PTHR14196:SF12">
    <property type="entry name" value="ZINC FINGER PROTEIN 208-LIKE"/>
    <property type="match status" value="1"/>
</dbReference>
<protein>
    <submittedName>
        <fullName evidence="12">Zinc finger protein</fullName>
    </submittedName>
</protein>